<keyword evidence="2" id="KW-1185">Reference proteome</keyword>
<dbReference type="RefSeq" id="WP_008828872.1">
    <property type="nucleotide sequence ID" value="NZ_CP017077.1"/>
</dbReference>
<protein>
    <submittedName>
        <fullName evidence="1">Uncharacterized protein</fullName>
    </submittedName>
</protein>
<evidence type="ECO:0000313" key="2">
    <source>
        <dbReference type="Proteomes" id="UP000094626"/>
    </source>
</evidence>
<dbReference type="EMBL" id="CP017077">
    <property type="protein sequence ID" value="AOR80637.1"/>
    <property type="molecule type" value="Genomic_DNA"/>
</dbReference>
<dbReference type="KEGG" id="nre:BES08_27785"/>
<dbReference type="Proteomes" id="UP000094626">
    <property type="component" value="Plasmid pSA2"/>
</dbReference>
<evidence type="ECO:0000313" key="1">
    <source>
        <dbReference type="EMBL" id="AOR80637.1"/>
    </source>
</evidence>
<keyword evidence="1" id="KW-0614">Plasmid</keyword>
<accession>A0A1D8AEW3</accession>
<dbReference type="AlphaFoldDB" id="A0A1D8AEW3"/>
<geneLocation type="plasmid" evidence="1 2">
    <name>pSA2</name>
</geneLocation>
<sequence>MQLLCPADNLAETADRAAKLTSQLLAFAWRQALTTEVFDAAVKVGRVADMLRTVMGWTSSSI</sequence>
<gene>
    <name evidence="1" type="ORF">BES08_27785</name>
</gene>
<organism evidence="1 2">
    <name type="scientific">Novosphingobium resinovorum</name>
    <dbReference type="NCBI Taxonomy" id="158500"/>
    <lineage>
        <taxon>Bacteria</taxon>
        <taxon>Pseudomonadati</taxon>
        <taxon>Pseudomonadota</taxon>
        <taxon>Alphaproteobacteria</taxon>
        <taxon>Sphingomonadales</taxon>
        <taxon>Sphingomonadaceae</taxon>
        <taxon>Novosphingobium</taxon>
    </lineage>
</organism>
<proteinExistence type="predicted"/>
<reference evidence="2" key="1">
    <citation type="journal article" date="2017" name="J. Biotechnol.">
        <title>Complete genome sequence of Novosphingobium resinovorum SA1, a versatile xenobiotic-degrading bacterium capable of utilizing sulfanilic acid.</title>
        <authorList>
            <person name="Hegedus B."/>
            <person name="Kos P.B."/>
            <person name="Balint B."/>
            <person name="Maroti G."/>
            <person name="Gan H.M."/>
            <person name="Perei K."/>
            <person name="Rakhely G."/>
        </authorList>
    </citation>
    <scope>NUCLEOTIDE SEQUENCE [LARGE SCALE GENOMIC DNA]</scope>
    <source>
        <strain evidence="2">SA1</strain>
    </source>
</reference>
<name>A0A1D8AEW3_9SPHN</name>